<dbReference type="Gene3D" id="3.40.720.10">
    <property type="entry name" value="Alkaline Phosphatase, subunit A"/>
    <property type="match status" value="1"/>
</dbReference>
<dbReference type="PANTHER" id="PTHR42693">
    <property type="entry name" value="ARYLSULFATASE FAMILY MEMBER"/>
    <property type="match status" value="1"/>
</dbReference>
<dbReference type="EMBL" id="UINC01000057">
    <property type="protein sequence ID" value="SUZ48225.1"/>
    <property type="molecule type" value="Genomic_DNA"/>
</dbReference>
<dbReference type="SUPFAM" id="SSF53649">
    <property type="entry name" value="Alkaline phosphatase-like"/>
    <property type="match status" value="1"/>
</dbReference>
<accession>A0A381N126</accession>
<feature type="non-terminal residue" evidence="3">
    <location>
        <position position="1"/>
    </location>
</feature>
<evidence type="ECO:0000256" key="1">
    <source>
        <dbReference type="ARBA" id="ARBA00008779"/>
    </source>
</evidence>
<dbReference type="AlphaFoldDB" id="A0A381N126"/>
<evidence type="ECO:0000259" key="2">
    <source>
        <dbReference type="Pfam" id="PF00884"/>
    </source>
</evidence>
<reference evidence="3" key="1">
    <citation type="submission" date="2018-05" db="EMBL/GenBank/DDBJ databases">
        <authorList>
            <person name="Lanie J.A."/>
            <person name="Ng W.-L."/>
            <person name="Kazmierczak K.M."/>
            <person name="Andrzejewski T.M."/>
            <person name="Davidsen T.M."/>
            <person name="Wayne K.J."/>
            <person name="Tettelin H."/>
            <person name="Glass J.I."/>
            <person name="Rusch D."/>
            <person name="Podicherti R."/>
            <person name="Tsui H.-C.T."/>
            <person name="Winkler M.E."/>
        </authorList>
    </citation>
    <scope>NUCLEOTIDE SEQUENCE</scope>
</reference>
<protein>
    <recommendedName>
        <fullName evidence="2">Sulfatase N-terminal domain-containing protein</fullName>
    </recommendedName>
</protein>
<proteinExistence type="inferred from homology"/>
<name>A0A381N126_9ZZZZ</name>
<gene>
    <name evidence="3" type="ORF">METZ01_LOCUS1079</name>
</gene>
<dbReference type="PANTHER" id="PTHR42693:SF33">
    <property type="entry name" value="ARYLSULFATASE"/>
    <property type="match status" value="1"/>
</dbReference>
<organism evidence="3">
    <name type="scientific">marine metagenome</name>
    <dbReference type="NCBI Taxonomy" id="408172"/>
    <lineage>
        <taxon>unclassified sequences</taxon>
        <taxon>metagenomes</taxon>
        <taxon>ecological metagenomes</taxon>
    </lineage>
</organism>
<evidence type="ECO:0000313" key="3">
    <source>
        <dbReference type="EMBL" id="SUZ48225.1"/>
    </source>
</evidence>
<dbReference type="InterPro" id="IPR050738">
    <property type="entry name" value="Sulfatase"/>
</dbReference>
<dbReference type="GO" id="GO:0004065">
    <property type="term" value="F:arylsulfatase activity"/>
    <property type="evidence" value="ECO:0007669"/>
    <property type="project" value="TreeGrafter"/>
</dbReference>
<dbReference type="Gene3D" id="3.30.1120.10">
    <property type="match status" value="1"/>
</dbReference>
<feature type="domain" description="Sulfatase N-terminal" evidence="2">
    <location>
        <begin position="55"/>
        <end position="441"/>
    </location>
</feature>
<sequence>VKSRLSFIGLKQYKKFLISSAAFLITIMLITTGCEDNQRFSETKSINTSNVDQRPNILLIVADDLGYTDVGFFGSEIATPNLDSLAYAGVRLTNFHVAPMCFATRAMLMSGRTYREAGLSKHNDALRTDIMALPERLSAAGYHTYMAGKWNLGIQAHEGPAERGFESSYALLPPADNHLGYSNFPESYNAYRENGEPIKSLPEDWFSSSLFTDKLISYIDANKKDNKPWFGYLAFTAPHLPLQVPDHWIDRYAGRYEMGYDEIRKERVKKANLLKIFPENLSLNNYKGQAETWNSLSSEQQIVSSRAMEIYAAMVESMDFHIGRLIDYLKDTSSLDNTVILFMSDNGASGSDSSWRPKLIPRSDWDNSLSNMGREGSWTAYGRGWGEAATAPYRELKGSLYSGGTLAATFVNHNSIKNSGGFDRRYLTVMDILPTFLDIANMNKMETGLKTQESPPVRGRSFWKQLQGEDIPVHDKSESIPWMTSETKQALVRWPWKIIQIQSNDDDANTLTGDRNKWLLFNLVDDPGETINLANQYPKIQSELIAQWLKL</sequence>
<dbReference type="InterPro" id="IPR017850">
    <property type="entry name" value="Alkaline_phosphatase_core_sf"/>
</dbReference>
<dbReference type="Pfam" id="PF00884">
    <property type="entry name" value="Sulfatase"/>
    <property type="match status" value="1"/>
</dbReference>
<comment type="similarity">
    <text evidence="1">Belongs to the sulfatase family.</text>
</comment>
<dbReference type="InterPro" id="IPR000917">
    <property type="entry name" value="Sulfatase_N"/>
</dbReference>